<evidence type="ECO:0000256" key="2">
    <source>
        <dbReference type="ARBA" id="ARBA00023128"/>
    </source>
</evidence>
<evidence type="ECO:0000313" key="5">
    <source>
        <dbReference type="Proteomes" id="UP001497453"/>
    </source>
</evidence>
<feature type="compositionally biased region" description="Low complexity" evidence="3">
    <location>
        <begin position="316"/>
        <end position="328"/>
    </location>
</feature>
<feature type="compositionally biased region" description="Low complexity" evidence="3">
    <location>
        <begin position="74"/>
        <end position="91"/>
    </location>
</feature>
<keyword evidence="5" id="KW-1185">Reference proteome</keyword>
<feature type="compositionally biased region" description="Basic and acidic residues" evidence="3">
    <location>
        <begin position="206"/>
        <end position="216"/>
    </location>
</feature>
<organism evidence="4 5">
    <name type="scientific">Somion occarium</name>
    <dbReference type="NCBI Taxonomy" id="3059160"/>
    <lineage>
        <taxon>Eukaryota</taxon>
        <taxon>Fungi</taxon>
        <taxon>Dikarya</taxon>
        <taxon>Basidiomycota</taxon>
        <taxon>Agaricomycotina</taxon>
        <taxon>Agaricomycetes</taxon>
        <taxon>Polyporales</taxon>
        <taxon>Cerrenaceae</taxon>
        <taxon>Somion</taxon>
    </lineage>
</organism>
<evidence type="ECO:0008006" key="6">
    <source>
        <dbReference type="Google" id="ProtNLM"/>
    </source>
</evidence>
<reference evidence="5" key="1">
    <citation type="submission" date="2024-04" db="EMBL/GenBank/DDBJ databases">
        <authorList>
            <person name="Shaw F."/>
            <person name="Minotto A."/>
        </authorList>
    </citation>
    <scope>NUCLEOTIDE SEQUENCE [LARGE SCALE GENOMIC DNA]</scope>
</reference>
<accession>A0ABP1DPT0</accession>
<gene>
    <name evidence="4" type="ORF">GFSPODELE1_LOCUS7180</name>
</gene>
<sequence>MMMTLALPSRFGFHGVACTSRCAVCTRSRGLGPGAASLLVQLCSSNLNGRGRRSSAGVRFGRRCFSVESGPLRSSSTSSIPSTPSTLTSTPTPTPTPTPTFTASIPSTPSTPSTHYTSTPTAPSIHSTLSTLSAVHRGVEFEKRSLKILQENLSMSLRRVGGREDGGVDLQGWWWVPASGNGTRRGESGLGGKTSEDESGTSGREGGSESHDMLNERTRIRVIAQCKMEKKKIGPKYIREMEGVLHRHLLLSPSPSQSHHDIPPMPTNHEREREREREPIVGLFISSSPFTKSALLRVHSSPIPFMLLHLPPFSLPSQPSQPSQSLSETPPPETCLHDSDSRLSSVPGDSEIDPLLLPNPTQPGSLGSLICNPALLGQNGPLKGELEPRWEWAPTGVGDGRPGLWWRGRRVRSWTPDAEEHT</sequence>
<feature type="region of interest" description="Disordered" evidence="3">
    <location>
        <begin position="68"/>
        <end position="125"/>
    </location>
</feature>
<dbReference type="PANTHER" id="PTHR28133:SF1">
    <property type="entry name" value="REQUIRED FOR RESPIRATORY GROWTH PROTEIN 7, MITOCHONDRIAL"/>
    <property type="match status" value="1"/>
</dbReference>
<dbReference type="InterPro" id="IPR018828">
    <property type="entry name" value="RRG7"/>
</dbReference>
<dbReference type="Proteomes" id="UP001497453">
    <property type="component" value="Chromosome 5"/>
</dbReference>
<feature type="compositionally biased region" description="Basic and acidic residues" evidence="3">
    <location>
        <begin position="258"/>
        <end position="274"/>
    </location>
</feature>
<dbReference type="Pfam" id="PF10356">
    <property type="entry name" value="RRG7"/>
    <property type="match status" value="1"/>
</dbReference>
<name>A0ABP1DPT0_9APHY</name>
<keyword evidence="2" id="KW-0496">Mitochondrion</keyword>
<dbReference type="PANTHER" id="PTHR28133">
    <property type="entry name" value="REQUIRED FOR RESPIRATORY GROWTH PROTEIN 7, MITOCHONDRIAL"/>
    <property type="match status" value="1"/>
</dbReference>
<evidence type="ECO:0000256" key="1">
    <source>
        <dbReference type="ARBA" id="ARBA00004173"/>
    </source>
</evidence>
<feature type="compositionally biased region" description="Low complexity" evidence="3">
    <location>
        <begin position="99"/>
        <end position="124"/>
    </location>
</feature>
<feature type="region of interest" description="Disordered" evidence="3">
    <location>
        <begin position="177"/>
        <end position="216"/>
    </location>
</feature>
<proteinExistence type="predicted"/>
<evidence type="ECO:0000313" key="4">
    <source>
        <dbReference type="EMBL" id="CAL1709073.1"/>
    </source>
</evidence>
<feature type="region of interest" description="Disordered" evidence="3">
    <location>
        <begin position="316"/>
        <end position="360"/>
    </location>
</feature>
<feature type="region of interest" description="Disordered" evidence="3">
    <location>
        <begin position="252"/>
        <end position="274"/>
    </location>
</feature>
<comment type="subcellular location">
    <subcellularLocation>
        <location evidence="1">Mitochondrion</location>
    </subcellularLocation>
</comment>
<evidence type="ECO:0000256" key="3">
    <source>
        <dbReference type="SAM" id="MobiDB-lite"/>
    </source>
</evidence>
<dbReference type="EMBL" id="OZ037948">
    <property type="protein sequence ID" value="CAL1709073.1"/>
    <property type="molecule type" value="Genomic_DNA"/>
</dbReference>
<protein>
    <recommendedName>
        <fullName evidence="6">Restriction endonuclease type IV Mrr domain-containing protein</fullName>
    </recommendedName>
</protein>